<dbReference type="AlphaFoldDB" id="A0A7C5T0T0"/>
<dbReference type="EMBL" id="DSAC01000095">
    <property type="protein sequence ID" value="HHO74442.1"/>
    <property type="molecule type" value="Genomic_DNA"/>
</dbReference>
<protein>
    <submittedName>
        <fullName evidence="1">Uncharacterized protein</fullName>
    </submittedName>
</protein>
<accession>A0A7C5T0T0</accession>
<comment type="caution">
    <text evidence="1">The sequence shown here is derived from an EMBL/GenBank/DDBJ whole genome shotgun (WGS) entry which is preliminary data.</text>
</comment>
<name>A0A7C5T0T0_9AQUI</name>
<proteinExistence type="predicted"/>
<gene>
    <name evidence="1" type="ORF">ENN04_07425</name>
</gene>
<reference evidence="1" key="1">
    <citation type="journal article" date="2020" name="mSystems">
        <title>Genome- and Community-Level Interaction Insights into Carbon Utilization and Element Cycling Functions of Hydrothermarchaeota in Hydrothermal Sediment.</title>
        <authorList>
            <person name="Zhou Z."/>
            <person name="Liu Y."/>
            <person name="Xu W."/>
            <person name="Pan J."/>
            <person name="Luo Z.H."/>
            <person name="Li M."/>
        </authorList>
    </citation>
    <scope>NUCLEOTIDE SEQUENCE [LARGE SCALE GENOMIC DNA]</scope>
    <source>
        <strain evidence="1">SpSt-114</strain>
    </source>
</reference>
<sequence>MQKVASIPERFSVKPLALRHGKIALEFELYPQEEHQFYLLPVPAPRYWRQRLTVATTTPFYLPEDMEISEDGQQTKPKAKVLPYSGGLWIHPAVMWELYKHLSLLVDGEINEFYLVWYDDASKDPKFFWRVPETQDKALLYLVAEGRTRSKEIKRGRIGFNMQELYSFLRYIRAYSQMEVRFVDEGKVARFFRWTEDHIIYDVETSMGVIHMQAREKLLEMLSNYLQGQREIKPFSMHERILFKVDQETDKFLIIPLMRPPIALSHKEVADLYLFLK</sequence>
<organism evidence="1">
    <name type="scientific">Thermocrinis ruber</name>
    <dbReference type="NCBI Taxonomy" id="75906"/>
    <lineage>
        <taxon>Bacteria</taxon>
        <taxon>Pseudomonadati</taxon>
        <taxon>Aquificota</taxon>
        <taxon>Aquificia</taxon>
        <taxon>Aquificales</taxon>
        <taxon>Aquificaceae</taxon>
        <taxon>Thermocrinis</taxon>
    </lineage>
</organism>
<evidence type="ECO:0000313" key="1">
    <source>
        <dbReference type="EMBL" id="HHO74442.1"/>
    </source>
</evidence>